<keyword evidence="6 8" id="KW-0346">Stress response</keyword>
<dbReference type="Gene3D" id="3.40.50.11260">
    <property type="match status" value="1"/>
</dbReference>
<evidence type="ECO:0000256" key="9">
    <source>
        <dbReference type="PIRSR" id="PIRSR002583-1"/>
    </source>
</evidence>
<proteinExistence type="inferred from homology"/>
<dbReference type="STRING" id="341036.SAMN05660649_02392"/>
<evidence type="ECO:0000256" key="5">
    <source>
        <dbReference type="ARBA" id="ARBA00022840"/>
    </source>
</evidence>
<dbReference type="PROSITE" id="PS00298">
    <property type="entry name" value="HSP90"/>
    <property type="match status" value="1"/>
</dbReference>
<dbReference type="GO" id="GO:0016887">
    <property type="term" value="F:ATP hydrolysis activity"/>
    <property type="evidence" value="ECO:0007669"/>
    <property type="project" value="InterPro"/>
</dbReference>
<dbReference type="FunFam" id="3.30.565.10:FF:000009">
    <property type="entry name" value="Molecular chaperone HtpG"/>
    <property type="match status" value="1"/>
</dbReference>
<accession>A0A1I2TXI7</accession>
<dbReference type="Gene3D" id="3.30.565.10">
    <property type="entry name" value="Histidine kinase-like ATPase, C-terminal domain"/>
    <property type="match status" value="1"/>
</dbReference>
<protein>
    <recommendedName>
        <fullName evidence="8">Chaperone protein HtpG</fullName>
    </recommendedName>
    <alternativeName>
        <fullName evidence="8">Heat shock protein HtpG</fullName>
    </alternativeName>
    <alternativeName>
        <fullName evidence="8">High temperature protein G</fullName>
    </alternativeName>
</protein>
<name>A0A1I2TXI7_9FIRM</name>
<comment type="similarity">
    <text evidence="2 8">Belongs to the heat shock protein 90 family.</text>
</comment>
<dbReference type="PIRSF" id="PIRSF002583">
    <property type="entry name" value="Hsp90"/>
    <property type="match status" value="1"/>
</dbReference>
<dbReference type="EMBL" id="FOOX01000008">
    <property type="protein sequence ID" value="SFG69554.1"/>
    <property type="molecule type" value="Genomic_DNA"/>
</dbReference>
<feature type="binding site" evidence="9">
    <location>
        <position position="91"/>
    </location>
    <ligand>
        <name>ATP</name>
        <dbReference type="ChEBI" id="CHEBI:30616"/>
    </ligand>
</feature>
<dbReference type="OrthoDB" id="9802640at2"/>
<evidence type="ECO:0000256" key="7">
    <source>
        <dbReference type="ARBA" id="ARBA00023186"/>
    </source>
</evidence>
<dbReference type="InterPro" id="IPR036890">
    <property type="entry name" value="HATPase_C_sf"/>
</dbReference>
<dbReference type="InterPro" id="IPR020575">
    <property type="entry name" value="Hsp90_N"/>
</dbReference>
<keyword evidence="3 8" id="KW-0963">Cytoplasm</keyword>
<dbReference type="HAMAP" id="MF_00505">
    <property type="entry name" value="HSP90"/>
    <property type="match status" value="1"/>
</dbReference>
<dbReference type="GO" id="GO:0051082">
    <property type="term" value="F:unfolded protein binding"/>
    <property type="evidence" value="ECO:0007669"/>
    <property type="project" value="UniProtKB-UniRule"/>
</dbReference>
<dbReference type="PRINTS" id="PR00775">
    <property type="entry name" value="HEATSHOCK90"/>
</dbReference>
<comment type="function">
    <text evidence="8">Molecular chaperone. Has ATPase activity.</text>
</comment>
<dbReference type="AlphaFoldDB" id="A0A1I2TXI7"/>
<keyword evidence="4 8" id="KW-0547">Nucleotide-binding</keyword>
<dbReference type="Pfam" id="PF00183">
    <property type="entry name" value="HSP90"/>
    <property type="match status" value="1"/>
</dbReference>
<dbReference type="Pfam" id="PF13589">
    <property type="entry name" value="HATPase_c_3"/>
    <property type="match status" value="1"/>
</dbReference>
<dbReference type="InterPro" id="IPR019805">
    <property type="entry name" value="Heat_shock_protein_90_CS"/>
</dbReference>
<comment type="subunit">
    <text evidence="8">Homodimer.</text>
</comment>
<keyword evidence="7 8" id="KW-0143">Chaperone</keyword>
<dbReference type="RefSeq" id="WP_092471601.1">
    <property type="nucleotide sequence ID" value="NZ_FOOX01000008.1"/>
</dbReference>
<reference evidence="11" key="1">
    <citation type="submission" date="2016-10" db="EMBL/GenBank/DDBJ databases">
        <authorList>
            <person name="Varghese N."/>
            <person name="Submissions S."/>
        </authorList>
    </citation>
    <scope>NUCLEOTIDE SEQUENCE [LARGE SCALE GENOMIC DNA]</scope>
    <source>
        <strain evidence="11">DSM 17038</strain>
    </source>
</reference>
<comment type="caution">
    <text evidence="8">Lacks conserved residue(s) required for the propagation of feature annotation.</text>
</comment>
<dbReference type="PANTHER" id="PTHR11528">
    <property type="entry name" value="HEAT SHOCK PROTEIN 90 FAMILY MEMBER"/>
    <property type="match status" value="1"/>
</dbReference>
<feature type="binding site" evidence="9">
    <location>
        <position position="179"/>
    </location>
    <ligand>
        <name>ATP</name>
        <dbReference type="ChEBI" id="CHEBI:30616"/>
    </ligand>
</feature>
<dbReference type="SUPFAM" id="SSF54211">
    <property type="entry name" value="Ribosomal protein S5 domain 2-like"/>
    <property type="match status" value="1"/>
</dbReference>
<dbReference type="SUPFAM" id="SSF55874">
    <property type="entry name" value="ATPase domain of HSP90 chaperone/DNA topoisomerase II/histidine kinase"/>
    <property type="match status" value="1"/>
</dbReference>
<evidence type="ECO:0000313" key="11">
    <source>
        <dbReference type="Proteomes" id="UP000199337"/>
    </source>
</evidence>
<evidence type="ECO:0000256" key="3">
    <source>
        <dbReference type="ARBA" id="ARBA00022490"/>
    </source>
</evidence>
<feature type="binding site" evidence="9">
    <location>
        <position position="86"/>
    </location>
    <ligand>
        <name>ATP</name>
        <dbReference type="ChEBI" id="CHEBI:30616"/>
    </ligand>
</feature>
<dbReference type="Gene3D" id="1.20.120.790">
    <property type="entry name" value="Heat shock protein 90, C-terminal domain"/>
    <property type="match status" value="1"/>
</dbReference>
<evidence type="ECO:0000256" key="2">
    <source>
        <dbReference type="ARBA" id="ARBA00008239"/>
    </source>
</evidence>
<gene>
    <name evidence="8" type="primary">htpG</name>
    <name evidence="10" type="ORF">SAMN05660649_02392</name>
</gene>
<feature type="binding site" evidence="9">
    <location>
        <begin position="106"/>
        <end position="107"/>
    </location>
    <ligand>
        <name>ATP</name>
        <dbReference type="ChEBI" id="CHEBI:30616"/>
    </ligand>
</feature>
<dbReference type="GO" id="GO:0005737">
    <property type="term" value="C:cytoplasm"/>
    <property type="evidence" value="ECO:0007669"/>
    <property type="project" value="UniProtKB-SubCell"/>
</dbReference>
<feature type="binding site" evidence="9">
    <location>
        <position position="329"/>
    </location>
    <ligand>
        <name>ATP</name>
        <dbReference type="ChEBI" id="CHEBI:30616"/>
    </ligand>
</feature>
<dbReference type="NCBIfam" id="NF003555">
    <property type="entry name" value="PRK05218.1"/>
    <property type="match status" value="1"/>
</dbReference>
<feature type="binding site" evidence="9">
    <location>
        <begin position="128"/>
        <end position="133"/>
    </location>
    <ligand>
        <name>ATP</name>
        <dbReference type="ChEBI" id="CHEBI:30616"/>
    </ligand>
</feature>
<dbReference type="Gene3D" id="3.30.230.80">
    <property type="match status" value="1"/>
</dbReference>
<feature type="binding site" evidence="9">
    <location>
        <position position="99"/>
    </location>
    <ligand>
        <name>ATP</name>
        <dbReference type="ChEBI" id="CHEBI:30616"/>
    </ligand>
</feature>
<evidence type="ECO:0000313" key="10">
    <source>
        <dbReference type="EMBL" id="SFG69554.1"/>
    </source>
</evidence>
<feature type="binding site" evidence="9">
    <location>
        <position position="44"/>
    </location>
    <ligand>
        <name>ATP</name>
        <dbReference type="ChEBI" id="CHEBI:30616"/>
    </ligand>
</feature>
<comment type="subcellular location">
    <subcellularLocation>
        <location evidence="1 8">Cytoplasm</location>
    </subcellularLocation>
</comment>
<feature type="region of interest" description="A; substrate-binding" evidence="8">
    <location>
        <begin position="1"/>
        <end position="329"/>
    </location>
</feature>
<dbReference type="CDD" id="cd16927">
    <property type="entry name" value="HATPase_Hsp90-like"/>
    <property type="match status" value="1"/>
</dbReference>
<feature type="region of interest" description="C" evidence="8">
    <location>
        <begin position="547"/>
        <end position="624"/>
    </location>
</feature>
<evidence type="ECO:0000256" key="6">
    <source>
        <dbReference type="ARBA" id="ARBA00023016"/>
    </source>
</evidence>
<evidence type="ECO:0000256" key="8">
    <source>
        <dbReference type="HAMAP-Rule" id="MF_00505"/>
    </source>
</evidence>
<dbReference type="SUPFAM" id="SSF110942">
    <property type="entry name" value="HSP90 C-terminal domain"/>
    <property type="match status" value="1"/>
</dbReference>
<evidence type="ECO:0000256" key="1">
    <source>
        <dbReference type="ARBA" id="ARBA00004496"/>
    </source>
</evidence>
<feature type="binding site" evidence="9">
    <location>
        <position position="40"/>
    </location>
    <ligand>
        <name>ATP</name>
        <dbReference type="ChEBI" id="CHEBI:30616"/>
    </ligand>
</feature>
<dbReference type="Proteomes" id="UP000199337">
    <property type="component" value="Unassembled WGS sequence"/>
</dbReference>
<evidence type="ECO:0000256" key="4">
    <source>
        <dbReference type="ARBA" id="ARBA00022741"/>
    </source>
</evidence>
<dbReference type="GO" id="GO:0005524">
    <property type="term" value="F:ATP binding"/>
    <property type="evidence" value="ECO:0007669"/>
    <property type="project" value="UniProtKB-UniRule"/>
</dbReference>
<organism evidence="10 11">
    <name type="scientific">Desulfotruncus arcticus DSM 17038</name>
    <dbReference type="NCBI Taxonomy" id="1121424"/>
    <lineage>
        <taxon>Bacteria</taxon>
        <taxon>Bacillati</taxon>
        <taxon>Bacillota</taxon>
        <taxon>Clostridia</taxon>
        <taxon>Eubacteriales</taxon>
        <taxon>Desulfallaceae</taxon>
        <taxon>Desulfotruncus</taxon>
    </lineage>
</organism>
<dbReference type="InterPro" id="IPR020568">
    <property type="entry name" value="Ribosomal_Su5_D2-typ_SF"/>
</dbReference>
<dbReference type="FunFam" id="3.30.230.80:FF:000004">
    <property type="entry name" value="Heat shock protein 75 kDa"/>
    <property type="match status" value="1"/>
</dbReference>
<keyword evidence="11" id="KW-1185">Reference proteome</keyword>
<keyword evidence="5 8" id="KW-0067">ATP-binding</keyword>
<dbReference type="InterPro" id="IPR001404">
    <property type="entry name" value="Hsp90_fam"/>
</dbReference>
<sequence length="624" mass="70987">MEKDNVVNGHETLEFQAEVKQLLDIVINSLYTDREIFLRELISNAADALEKIRYQSITEKDMLDPDLPYEITIEPNEKDKILTIADTGIGMTRDELVRNLGTIAHSGSKSFFHQLVDADKKDLNLIGQFGVGFYSAFMVAKKVRVLTRSYLPGSEGYEWVSDGVGSFTINQAEGLKRGTTIILVLKENAYEFAEKETVKKIVQRYSNFVPFAIMLDEEKVNAVQAIWTRSKSEIKEEEYAEFYKFISNAYDDALFKLHFTADAPIAINALLFVPGENVERFGFGKIEPGVSLYCRKVLIQQKAEGLLPEWLRFLKGVVDSEDIPINISRETMQDSTLIAKLRKIITGRFLKFLGEQARENTEKFYEFWRKFGVFLKEGAASDYTYSKDIAPLLRFESSKSEPGKYISLDDYVERTPENQKNIYYINGPSRELIEAGPYLEAFGVRDIEVIYTHEPVDDFVLTNLAEYKGKKLVSADQADLELPELAEEAVNDEKQDLEGLELRNLTAWLKQTLGDRVEEVKESKRLVDSPALLINLNGYMTSSMQRVMQAVNKDFGSMGGKALEINPRHEIIKGLESLRQKDEEFAKLAAEQIYDNALAAAGLAVDPRAMVDRMYRILERALKE</sequence>
<dbReference type="GO" id="GO:0140662">
    <property type="term" value="F:ATP-dependent protein folding chaperone"/>
    <property type="evidence" value="ECO:0007669"/>
    <property type="project" value="InterPro"/>
</dbReference>
<dbReference type="InterPro" id="IPR037196">
    <property type="entry name" value="HSP90_C"/>
</dbReference>